<feature type="compositionally biased region" description="Polar residues" evidence="1">
    <location>
        <begin position="250"/>
        <end position="262"/>
    </location>
</feature>
<organism evidence="3 4">
    <name type="scientific">Rhynocoris fuscipes</name>
    <dbReference type="NCBI Taxonomy" id="488301"/>
    <lineage>
        <taxon>Eukaryota</taxon>
        <taxon>Metazoa</taxon>
        <taxon>Ecdysozoa</taxon>
        <taxon>Arthropoda</taxon>
        <taxon>Hexapoda</taxon>
        <taxon>Insecta</taxon>
        <taxon>Pterygota</taxon>
        <taxon>Neoptera</taxon>
        <taxon>Paraneoptera</taxon>
        <taxon>Hemiptera</taxon>
        <taxon>Heteroptera</taxon>
        <taxon>Panheteroptera</taxon>
        <taxon>Cimicomorpha</taxon>
        <taxon>Reduviidae</taxon>
        <taxon>Harpactorinae</taxon>
        <taxon>Harpactorini</taxon>
        <taxon>Rhynocoris</taxon>
    </lineage>
</organism>
<evidence type="ECO:0000256" key="1">
    <source>
        <dbReference type="SAM" id="MobiDB-lite"/>
    </source>
</evidence>
<proteinExistence type="predicted"/>
<gene>
    <name evidence="3" type="ORF">O3M35_002993</name>
</gene>
<feature type="compositionally biased region" description="Polar residues" evidence="1">
    <location>
        <begin position="78"/>
        <end position="97"/>
    </location>
</feature>
<feature type="region of interest" description="Disordered" evidence="1">
    <location>
        <begin position="139"/>
        <end position="167"/>
    </location>
</feature>
<keyword evidence="4" id="KW-1185">Reference proteome</keyword>
<feature type="compositionally biased region" description="Basic and acidic residues" evidence="1">
    <location>
        <begin position="306"/>
        <end position="353"/>
    </location>
</feature>
<dbReference type="AlphaFoldDB" id="A0AAW1CKW8"/>
<sequence length="410" mass="44818">MSTAAMNKPPAAQIGMAGNKPIPPGITQPDPGLMKPVVASHALPPQPARPSATATAAPIMPKRPSINTPTPALPTPHSVPQTMPPTSNIPSTLPMQNQIPTLDPVAVIKQEISPVTLSSTVPELVPDLLDIKTESLVPGLPSVSVFDPLPDSPIKEEKPTLTHHNDGLLSNSLGVSVTAASILPTGLPNPHLDVNKNSQPPQQQPPQQQQQQPPPLQQQQQPPQQQQQSQPPQHPQTLLHPYKPKAVEQNVKNASSWSSLAQSPTPTPTSAPAAASFKSTMADSFQAFKKQAKENAKKQRALIEQQEMRRHQKEQAERERLRVENEKRREREEEEALEKARKAAEASRNEDVKSGSQDDSSSPSSQVDKAAAERERLRQREQERRRREALAGQIDINRQSDLMAAFEETL</sequence>
<dbReference type="Pfam" id="PF17105">
    <property type="entry name" value="BRD4_CDT"/>
    <property type="match status" value="1"/>
</dbReference>
<evidence type="ECO:0000259" key="2">
    <source>
        <dbReference type="Pfam" id="PF17105"/>
    </source>
</evidence>
<dbReference type="EMBL" id="JAPXFL010000012">
    <property type="protein sequence ID" value="KAK9498338.1"/>
    <property type="molecule type" value="Genomic_DNA"/>
</dbReference>
<evidence type="ECO:0000313" key="3">
    <source>
        <dbReference type="EMBL" id="KAK9498338.1"/>
    </source>
</evidence>
<feature type="compositionally biased region" description="Low complexity" evidence="1">
    <location>
        <begin position="49"/>
        <end position="58"/>
    </location>
</feature>
<dbReference type="Proteomes" id="UP001461498">
    <property type="component" value="Unassembled WGS sequence"/>
</dbReference>
<feature type="compositionally biased region" description="Basic and acidic residues" evidence="1">
    <location>
        <begin position="153"/>
        <end position="166"/>
    </location>
</feature>
<protein>
    <recommendedName>
        <fullName evidence="2">Bromodomain protein 4 C-terminal domain-containing protein</fullName>
    </recommendedName>
</protein>
<reference evidence="3 4" key="1">
    <citation type="submission" date="2022-12" db="EMBL/GenBank/DDBJ databases">
        <title>Chromosome-level genome assembly of true bugs.</title>
        <authorList>
            <person name="Ma L."/>
            <person name="Li H."/>
        </authorList>
    </citation>
    <scope>NUCLEOTIDE SEQUENCE [LARGE SCALE GENOMIC DNA]</scope>
    <source>
        <strain evidence="3">Lab_2022b</strain>
    </source>
</reference>
<feature type="domain" description="Bromodomain protein 4 C-terminal" evidence="2">
    <location>
        <begin position="370"/>
        <end position="410"/>
    </location>
</feature>
<accession>A0AAW1CKW8</accession>
<comment type="caution">
    <text evidence="3">The sequence shown here is derived from an EMBL/GenBank/DDBJ whole genome shotgun (WGS) entry which is preliminary data.</text>
</comment>
<feature type="compositionally biased region" description="Low complexity" evidence="1">
    <location>
        <begin position="268"/>
        <end position="280"/>
    </location>
</feature>
<name>A0AAW1CKW8_9HEMI</name>
<feature type="compositionally biased region" description="Low complexity" evidence="1">
    <location>
        <begin position="354"/>
        <end position="369"/>
    </location>
</feature>
<feature type="region of interest" description="Disordered" evidence="1">
    <location>
        <begin position="182"/>
        <end position="410"/>
    </location>
</feature>
<feature type="region of interest" description="Disordered" evidence="1">
    <location>
        <begin position="1"/>
        <end position="97"/>
    </location>
</feature>
<feature type="compositionally biased region" description="Basic and acidic residues" evidence="1">
    <location>
        <begin position="370"/>
        <end position="389"/>
    </location>
</feature>
<evidence type="ECO:0000313" key="4">
    <source>
        <dbReference type="Proteomes" id="UP001461498"/>
    </source>
</evidence>
<dbReference type="InterPro" id="IPR031354">
    <property type="entry name" value="BRD4_CDT"/>
</dbReference>
<feature type="compositionally biased region" description="Low complexity" evidence="1">
    <location>
        <begin position="199"/>
        <end position="231"/>
    </location>
</feature>